<dbReference type="HAMAP" id="MF_02126">
    <property type="entry name" value="RF_methyltr_PrmC"/>
    <property type="match status" value="1"/>
</dbReference>
<comment type="catalytic activity">
    <reaction evidence="4 5">
        <text>L-glutaminyl-[peptide chain release factor] + S-adenosyl-L-methionine = N(5)-methyl-L-glutaminyl-[peptide chain release factor] + S-adenosyl-L-homocysteine + H(+)</text>
        <dbReference type="Rhea" id="RHEA:42896"/>
        <dbReference type="Rhea" id="RHEA-COMP:10271"/>
        <dbReference type="Rhea" id="RHEA-COMP:10272"/>
        <dbReference type="ChEBI" id="CHEBI:15378"/>
        <dbReference type="ChEBI" id="CHEBI:30011"/>
        <dbReference type="ChEBI" id="CHEBI:57856"/>
        <dbReference type="ChEBI" id="CHEBI:59789"/>
        <dbReference type="ChEBI" id="CHEBI:61891"/>
        <dbReference type="EC" id="2.1.1.297"/>
    </reaction>
</comment>
<comment type="function">
    <text evidence="5">Methylates the class 1 translation termination release factors RF1/PrfA and RF2/PrfB on the glutamine residue of the universally conserved GGQ motif.</text>
</comment>
<evidence type="ECO:0000313" key="9">
    <source>
        <dbReference type="Proteomes" id="UP000295710"/>
    </source>
</evidence>
<dbReference type="NCBIfam" id="TIGR00536">
    <property type="entry name" value="hemK_fam"/>
    <property type="match status" value="1"/>
</dbReference>
<dbReference type="PANTHER" id="PTHR18895:SF74">
    <property type="entry name" value="MTRF1L RELEASE FACTOR GLUTAMINE METHYLTRANSFERASE"/>
    <property type="match status" value="1"/>
</dbReference>
<evidence type="ECO:0000313" key="8">
    <source>
        <dbReference type="EMBL" id="TDA21517.1"/>
    </source>
</evidence>
<dbReference type="AlphaFoldDB" id="A0A4R4FDC0"/>
<dbReference type="InterPro" id="IPR004556">
    <property type="entry name" value="HemK-like"/>
</dbReference>
<name>A0A4R4FDC0_9FIRM</name>
<evidence type="ECO:0000256" key="4">
    <source>
        <dbReference type="ARBA" id="ARBA00048391"/>
    </source>
</evidence>
<dbReference type="InterPro" id="IPR019874">
    <property type="entry name" value="RF_methyltr_PrmC"/>
</dbReference>
<comment type="similarity">
    <text evidence="5">Belongs to the protein N5-glutamine methyltransferase family. PrmC subfamily.</text>
</comment>
<dbReference type="Pfam" id="PF17827">
    <property type="entry name" value="PrmC_N"/>
    <property type="match status" value="1"/>
</dbReference>
<dbReference type="Gene3D" id="1.10.8.10">
    <property type="entry name" value="DNA helicase RuvA subunit, C-terminal domain"/>
    <property type="match status" value="1"/>
</dbReference>
<dbReference type="PRINTS" id="PR00507">
    <property type="entry name" value="N12N6MTFRASE"/>
</dbReference>
<dbReference type="EMBL" id="SMMX01000008">
    <property type="protein sequence ID" value="TDA21517.1"/>
    <property type="molecule type" value="Genomic_DNA"/>
</dbReference>
<dbReference type="Pfam" id="PF05175">
    <property type="entry name" value="MTS"/>
    <property type="match status" value="1"/>
</dbReference>
<feature type="binding site" evidence="5">
    <location>
        <position position="152"/>
    </location>
    <ligand>
        <name>S-adenosyl-L-methionine</name>
        <dbReference type="ChEBI" id="CHEBI:59789"/>
    </ligand>
</feature>
<sequence>MKQRISNAQKIYKEGVRLLEDAGVEEAGLDAWHLLEHVSGITRAAYYAHPDLELDVEQEEAYFAYVRRRARRIPLQHITGEQEFMGYPFYVNGHVLIPRQDTELLVEEALGMLAPGMRILDMCTGSGCILISLLKAGRERRHIAGLYGTGTDISQEALQVAERNARRLLGGRGTEEEAGGFRFCRGDLFENAEGKYDLIVSNPPYIRTQEIKKLQPEVQCHDPYIALDGRDDGLHYYRRITAESTAHITEGGHLLFETGHDQAEDVCALLEQAGYHGVFVKKDLAGLDRVVGGSYNRTYTGL</sequence>
<feature type="domain" description="Methyltransferase small" evidence="6">
    <location>
        <begin position="102"/>
        <end position="210"/>
    </location>
</feature>
<dbReference type="GO" id="GO:0003676">
    <property type="term" value="F:nucleic acid binding"/>
    <property type="evidence" value="ECO:0007669"/>
    <property type="project" value="InterPro"/>
</dbReference>
<dbReference type="PANTHER" id="PTHR18895">
    <property type="entry name" value="HEMK METHYLTRANSFERASE"/>
    <property type="match status" value="1"/>
</dbReference>
<feature type="binding site" evidence="5">
    <location>
        <position position="202"/>
    </location>
    <ligand>
        <name>S-adenosyl-L-methionine</name>
        <dbReference type="ChEBI" id="CHEBI:59789"/>
    </ligand>
</feature>
<protein>
    <recommendedName>
        <fullName evidence="5">Release factor glutamine methyltransferase</fullName>
        <shortName evidence="5">RF MTase</shortName>
        <ecNumber evidence="5">2.1.1.297</ecNumber>
    </recommendedName>
    <alternativeName>
        <fullName evidence="5">N5-glutamine methyltransferase PrmC</fullName>
    </alternativeName>
    <alternativeName>
        <fullName evidence="5">Protein-(glutamine-N5) MTase PrmC</fullName>
    </alternativeName>
    <alternativeName>
        <fullName evidence="5">Protein-glutamine N-methyltransferase PrmC</fullName>
    </alternativeName>
</protein>
<evidence type="ECO:0000256" key="5">
    <source>
        <dbReference type="HAMAP-Rule" id="MF_02126"/>
    </source>
</evidence>
<keyword evidence="2 5" id="KW-0808">Transferase</keyword>
<dbReference type="RefSeq" id="WP_132277915.1">
    <property type="nucleotide sequence ID" value="NZ_JAOBST010000004.1"/>
</dbReference>
<dbReference type="SUPFAM" id="SSF53335">
    <property type="entry name" value="S-adenosyl-L-methionine-dependent methyltransferases"/>
    <property type="match status" value="1"/>
</dbReference>
<dbReference type="InterPro" id="IPR040758">
    <property type="entry name" value="PrmC_N"/>
</dbReference>
<dbReference type="PROSITE" id="PS00092">
    <property type="entry name" value="N6_MTASE"/>
    <property type="match status" value="1"/>
</dbReference>
<dbReference type="Proteomes" id="UP000295710">
    <property type="component" value="Unassembled WGS sequence"/>
</dbReference>
<accession>A0A4R4FDC0</accession>
<gene>
    <name evidence="5 8" type="primary">prmC</name>
    <name evidence="8" type="ORF">E1963_10965</name>
</gene>
<evidence type="ECO:0000256" key="1">
    <source>
        <dbReference type="ARBA" id="ARBA00022603"/>
    </source>
</evidence>
<organism evidence="8 9">
    <name type="scientific">Extibacter muris</name>
    <dbReference type="NCBI Taxonomy" id="1796622"/>
    <lineage>
        <taxon>Bacteria</taxon>
        <taxon>Bacillati</taxon>
        <taxon>Bacillota</taxon>
        <taxon>Clostridia</taxon>
        <taxon>Lachnospirales</taxon>
        <taxon>Lachnospiraceae</taxon>
        <taxon>Extibacter</taxon>
    </lineage>
</organism>
<dbReference type="InterPro" id="IPR029063">
    <property type="entry name" value="SAM-dependent_MTases_sf"/>
</dbReference>
<dbReference type="GO" id="GO:0102559">
    <property type="term" value="F:peptide chain release factor N(5)-glutamine methyltransferase activity"/>
    <property type="evidence" value="ECO:0007669"/>
    <property type="project" value="UniProtKB-EC"/>
</dbReference>
<dbReference type="CDD" id="cd02440">
    <property type="entry name" value="AdoMet_MTases"/>
    <property type="match status" value="1"/>
</dbReference>
<dbReference type="GO" id="GO:0032259">
    <property type="term" value="P:methylation"/>
    <property type="evidence" value="ECO:0007669"/>
    <property type="project" value="UniProtKB-KW"/>
</dbReference>
<evidence type="ECO:0000259" key="6">
    <source>
        <dbReference type="Pfam" id="PF05175"/>
    </source>
</evidence>
<comment type="caution">
    <text evidence="8">The sequence shown here is derived from an EMBL/GenBank/DDBJ whole genome shotgun (WGS) entry which is preliminary data.</text>
</comment>
<dbReference type="InterPro" id="IPR050320">
    <property type="entry name" value="N5-glutamine_MTase"/>
</dbReference>
<evidence type="ECO:0000259" key="7">
    <source>
        <dbReference type="Pfam" id="PF17827"/>
    </source>
</evidence>
<keyword evidence="9" id="KW-1185">Reference proteome</keyword>
<keyword evidence="1 5" id="KW-0489">Methyltransferase</keyword>
<feature type="binding site" evidence="5">
    <location>
        <begin position="202"/>
        <end position="205"/>
    </location>
    <ligand>
        <name>substrate</name>
    </ligand>
</feature>
<reference evidence="8 9" key="1">
    <citation type="journal article" date="2016" name="Nat. Microbiol.">
        <title>The Mouse Intestinal Bacterial Collection (miBC) provides host-specific insight into cultured diversity and functional potential of the gut microbiota.</title>
        <authorList>
            <person name="Lagkouvardos I."/>
            <person name="Pukall R."/>
            <person name="Abt B."/>
            <person name="Foesel B.U."/>
            <person name="Meier-Kolthoff J.P."/>
            <person name="Kumar N."/>
            <person name="Bresciani A."/>
            <person name="Martinez I."/>
            <person name="Just S."/>
            <person name="Ziegler C."/>
            <person name="Brugiroux S."/>
            <person name="Garzetti D."/>
            <person name="Wenning M."/>
            <person name="Bui T.P."/>
            <person name="Wang J."/>
            <person name="Hugenholtz F."/>
            <person name="Plugge C.M."/>
            <person name="Peterson D.A."/>
            <person name="Hornef M.W."/>
            <person name="Baines J.F."/>
            <person name="Smidt H."/>
            <person name="Walter J."/>
            <person name="Kristiansen K."/>
            <person name="Nielsen H.B."/>
            <person name="Haller D."/>
            <person name="Overmann J."/>
            <person name="Stecher B."/>
            <person name="Clavel T."/>
        </authorList>
    </citation>
    <scope>NUCLEOTIDE SEQUENCE [LARGE SCALE GENOMIC DNA]</scope>
    <source>
        <strain evidence="8 9">DSM 28560</strain>
    </source>
</reference>
<dbReference type="EC" id="2.1.1.297" evidence="5"/>
<keyword evidence="3 5" id="KW-0949">S-adenosyl-L-methionine</keyword>
<feature type="domain" description="Release factor glutamine methyltransferase N-terminal" evidence="7">
    <location>
        <begin position="12"/>
        <end position="80"/>
    </location>
</feature>
<dbReference type="Gene3D" id="3.40.50.150">
    <property type="entry name" value="Vaccinia Virus protein VP39"/>
    <property type="match status" value="1"/>
</dbReference>
<dbReference type="InterPro" id="IPR007848">
    <property type="entry name" value="Small_mtfrase_dom"/>
</dbReference>
<evidence type="ECO:0000256" key="2">
    <source>
        <dbReference type="ARBA" id="ARBA00022679"/>
    </source>
</evidence>
<dbReference type="InterPro" id="IPR002052">
    <property type="entry name" value="DNA_methylase_N6_adenine_CS"/>
</dbReference>
<dbReference type="NCBIfam" id="TIGR03534">
    <property type="entry name" value="RF_mod_PrmC"/>
    <property type="match status" value="1"/>
</dbReference>
<evidence type="ECO:0000256" key="3">
    <source>
        <dbReference type="ARBA" id="ARBA00022691"/>
    </source>
</evidence>
<proteinExistence type="inferred from homology"/>
<comment type="caution">
    <text evidence="5">Lacks conserved residue(s) required for the propagation of feature annotation.</text>
</comment>